<feature type="domain" description="Crinkler effector protein N-terminal" evidence="15">
    <location>
        <begin position="395"/>
        <end position="491"/>
    </location>
</feature>
<dbReference type="Proteomes" id="UP001259832">
    <property type="component" value="Unassembled WGS sequence"/>
</dbReference>
<evidence type="ECO:0000313" key="17">
    <source>
        <dbReference type="Proteomes" id="UP001259832"/>
    </source>
</evidence>
<evidence type="ECO:0000256" key="2">
    <source>
        <dbReference type="ARBA" id="ARBA00004613"/>
    </source>
</evidence>
<dbReference type="InterPro" id="IPR011050">
    <property type="entry name" value="Pectin_lyase_fold/virulence"/>
</dbReference>
<evidence type="ECO:0000313" key="16">
    <source>
        <dbReference type="EMBL" id="KAK1942559.1"/>
    </source>
</evidence>
<organism evidence="16 17">
    <name type="scientific">Phytophthora citrophthora</name>
    <dbReference type="NCBI Taxonomy" id="4793"/>
    <lineage>
        <taxon>Eukaryota</taxon>
        <taxon>Sar</taxon>
        <taxon>Stramenopiles</taxon>
        <taxon>Oomycota</taxon>
        <taxon>Peronosporomycetes</taxon>
        <taxon>Peronosporales</taxon>
        <taxon>Peronosporaceae</taxon>
        <taxon>Phytophthora</taxon>
    </lineage>
</organism>
<dbReference type="GO" id="GO:0042545">
    <property type="term" value="P:cell wall modification"/>
    <property type="evidence" value="ECO:0007669"/>
    <property type="project" value="UniProtKB-UniRule"/>
</dbReference>
<protein>
    <recommendedName>
        <fullName evidence="5 12">Pectinesterase</fullName>
        <ecNumber evidence="5 12">3.1.1.11</ecNumber>
    </recommendedName>
</protein>
<accession>A0AAD9GQ61</accession>
<keyword evidence="7 12" id="KW-0732">Signal</keyword>
<evidence type="ECO:0000256" key="4">
    <source>
        <dbReference type="ARBA" id="ARBA00008891"/>
    </source>
</evidence>
<name>A0AAD9GQ61_9STRA</name>
<feature type="compositionally biased region" description="Polar residues" evidence="13">
    <location>
        <begin position="48"/>
        <end position="58"/>
    </location>
</feature>
<dbReference type="InterPro" id="IPR045379">
    <property type="entry name" value="Crinkler_N"/>
</dbReference>
<evidence type="ECO:0000256" key="5">
    <source>
        <dbReference type="ARBA" id="ARBA00013229"/>
    </source>
</evidence>
<dbReference type="Gene3D" id="2.160.20.10">
    <property type="entry name" value="Single-stranded right-handed beta-helix, Pectin lyase-like"/>
    <property type="match status" value="1"/>
</dbReference>
<evidence type="ECO:0000256" key="7">
    <source>
        <dbReference type="ARBA" id="ARBA00022729"/>
    </source>
</evidence>
<dbReference type="GO" id="GO:0005576">
    <property type="term" value="C:extracellular region"/>
    <property type="evidence" value="ECO:0007669"/>
    <property type="project" value="UniProtKB-SubCell"/>
</dbReference>
<dbReference type="FunFam" id="2.160.20.10:FF:000014">
    <property type="entry name" value="Pectinesterase"/>
    <property type="match status" value="1"/>
</dbReference>
<gene>
    <name evidence="16" type="ORF">P3T76_006058</name>
</gene>
<evidence type="ECO:0000256" key="10">
    <source>
        <dbReference type="ARBA" id="ARBA00047928"/>
    </source>
</evidence>
<dbReference type="InterPro" id="IPR033131">
    <property type="entry name" value="Pectinesterase_Asp_AS"/>
</dbReference>
<proteinExistence type="inferred from homology"/>
<keyword evidence="8 12" id="KW-0378">Hydrolase</keyword>
<evidence type="ECO:0000256" key="1">
    <source>
        <dbReference type="ARBA" id="ARBA00004340"/>
    </source>
</evidence>
<keyword evidence="6" id="KW-0964">Secreted</keyword>
<dbReference type="InterPro" id="IPR000070">
    <property type="entry name" value="Pectinesterase_cat"/>
</dbReference>
<dbReference type="PANTHER" id="PTHR31321">
    <property type="entry name" value="ACYL-COA THIOESTER HYDROLASE YBHC-RELATED"/>
    <property type="match status" value="1"/>
</dbReference>
<dbReference type="PANTHER" id="PTHR31321:SF57">
    <property type="entry name" value="PECTINESTERASE 53-RELATED"/>
    <property type="match status" value="1"/>
</dbReference>
<feature type="compositionally biased region" description="Acidic residues" evidence="13">
    <location>
        <begin position="29"/>
        <end position="41"/>
    </location>
</feature>
<keyword evidence="17" id="KW-1185">Reference proteome</keyword>
<comment type="caution">
    <text evidence="16">The sequence shown here is derived from an EMBL/GenBank/DDBJ whole genome shotgun (WGS) entry which is preliminary data.</text>
</comment>
<evidence type="ECO:0000256" key="8">
    <source>
        <dbReference type="ARBA" id="ARBA00022801"/>
    </source>
</evidence>
<evidence type="ECO:0000259" key="15">
    <source>
        <dbReference type="Pfam" id="PF20147"/>
    </source>
</evidence>
<feature type="active site" evidence="11">
    <location>
        <position position="232"/>
    </location>
</feature>
<dbReference type="GO" id="GO:0030599">
    <property type="term" value="F:pectinesterase activity"/>
    <property type="evidence" value="ECO:0007669"/>
    <property type="project" value="UniProtKB-UniRule"/>
</dbReference>
<dbReference type="InterPro" id="IPR012334">
    <property type="entry name" value="Pectin_lyas_fold"/>
</dbReference>
<dbReference type="GO" id="GO:0043657">
    <property type="term" value="C:host cell"/>
    <property type="evidence" value="ECO:0007669"/>
    <property type="project" value="UniProtKB-SubCell"/>
</dbReference>
<evidence type="ECO:0000256" key="9">
    <source>
        <dbReference type="ARBA" id="ARBA00023085"/>
    </source>
</evidence>
<dbReference type="Pfam" id="PF20147">
    <property type="entry name" value="Crinkler"/>
    <property type="match status" value="1"/>
</dbReference>
<comment type="catalytic activity">
    <reaction evidence="10 12">
        <text>[(1-&gt;4)-alpha-D-galacturonosyl methyl ester](n) + n H2O = [(1-&gt;4)-alpha-D-galacturonosyl](n) + n methanol + n H(+)</text>
        <dbReference type="Rhea" id="RHEA:22380"/>
        <dbReference type="Rhea" id="RHEA-COMP:14570"/>
        <dbReference type="Rhea" id="RHEA-COMP:14573"/>
        <dbReference type="ChEBI" id="CHEBI:15377"/>
        <dbReference type="ChEBI" id="CHEBI:15378"/>
        <dbReference type="ChEBI" id="CHEBI:17790"/>
        <dbReference type="ChEBI" id="CHEBI:140522"/>
        <dbReference type="ChEBI" id="CHEBI:140523"/>
        <dbReference type="EC" id="3.1.1.11"/>
    </reaction>
</comment>
<feature type="signal peptide" evidence="12">
    <location>
        <begin position="1"/>
        <end position="24"/>
    </location>
</feature>
<dbReference type="GO" id="GO:0045490">
    <property type="term" value="P:pectin catabolic process"/>
    <property type="evidence" value="ECO:0007669"/>
    <property type="project" value="UniProtKB-UniRule"/>
</dbReference>
<feature type="chain" id="PRO_5041772768" description="Pectinesterase" evidence="12">
    <location>
        <begin position="25"/>
        <end position="718"/>
    </location>
</feature>
<dbReference type="SUPFAM" id="SSF51126">
    <property type="entry name" value="Pectin lyase-like"/>
    <property type="match status" value="1"/>
</dbReference>
<evidence type="ECO:0000256" key="3">
    <source>
        <dbReference type="ARBA" id="ARBA00005184"/>
    </source>
</evidence>
<sequence length="718" mass="79457">MRDMKLYALPFLALASIAIRSTAGAIDDSDFDSESASDFDSESGSAIESESTSGTCSGPNARIEPPKGSIVVDATGDYDGSYVTMKEAVETLDATTTDVQTIFVMPGVYKEQVLVPSIAGALVLQGSTCDARSYEDNEVTITQATAQKDLPREVTKGRNDLTSTMRFKASNVKVYNLNIANTAGNVGQAVAATVDGTDYGFYGCNFTGYQDTLYANKGRQLYAQSYISGAVDFVFGSKAVAWFESCDIETVGKGCITANGRSTEENPSYYVFNDARVYGSNPKGSSCLGRPWRPFARVVWQNSELSDVISPLGWSAWDSASSTNDVHFREFNNKGDGAATDERVEFSLELKKAVDITTILGEDFESQWWIDEAYLIVTSILQKPIFIAEVVLRISVIKVDIDEDVSVTKLKAEIKTRSQGLITIPFSTLQLFLAKTEDSKGLPDDDNLDSLLQSEDCIVGFLKMRSTMKLVNSKLFGSNASLGEEVIHVLVIQGSVVTTADQILTPTWTLSDKPCPVLNFQESSRPVIHIPEEYAQSSGLLVDKSGLCLYLRPRLQDAWTALHTGVVKSHAKQWIVGPLRTGKFCAAFAFACSLKRGRDWDILWVHCSSVVLQCILFREDSEKWIWEIPHSQLSSILESLCENTVVFINDYVKDHDELSVLETCVVWHHQNERHRIVVVSSMISLGMDYYPGLYKRSIRTLKVHWKFGNIAVYRGYSR</sequence>
<comment type="subcellular location">
    <subcellularLocation>
        <location evidence="1">Host cell</location>
    </subcellularLocation>
    <subcellularLocation>
        <location evidence="2">Secreted</location>
    </subcellularLocation>
</comment>
<dbReference type="AlphaFoldDB" id="A0AAD9GQ61"/>
<feature type="domain" description="Pectinesterase catalytic" evidence="14">
    <location>
        <begin position="76"/>
        <end position="347"/>
    </location>
</feature>
<evidence type="ECO:0000256" key="6">
    <source>
        <dbReference type="ARBA" id="ARBA00022525"/>
    </source>
</evidence>
<dbReference type="PROSITE" id="PS00503">
    <property type="entry name" value="PECTINESTERASE_2"/>
    <property type="match status" value="1"/>
</dbReference>
<comment type="similarity">
    <text evidence="4">Belongs to the pectinesterase family.</text>
</comment>
<evidence type="ECO:0000256" key="12">
    <source>
        <dbReference type="RuleBase" id="RU000589"/>
    </source>
</evidence>
<evidence type="ECO:0000256" key="13">
    <source>
        <dbReference type="SAM" id="MobiDB-lite"/>
    </source>
</evidence>
<comment type="pathway">
    <text evidence="3 12">Glycan metabolism; pectin degradation; 2-dehydro-3-deoxy-D-gluconate from pectin: step 1/5.</text>
</comment>
<evidence type="ECO:0000259" key="14">
    <source>
        <dbReference type="Pfam" id="PF01095"/>
    </source>
</evidence>
<keyword evidence="9 12" id="KW-0063">Aspartyl esterase</keyword>
<reference evidence="16" key="1">
    <citation type="submission" date="2023-08" db="EMBL/GenBank/DDBJ databases">
        <title>Reference Genome Resource for the Citrus Pathogen Phytophthora citrophthora.</title>
        <authorList>
            <person name="Moller H."/>
            <person name="Coetzee B."/>
            <person name="Rose L.J."/>
            <person name="Van Niekerk J.M."/>
        </authorList>
    </citation>
    <scope>NUCLEOTIDE SEQUENCE</scope>
    <source>
        <strain evidence="16">STE-U-9442</strain>
    </source>
</reference>
<evidence type="ECO:0000256" key="11">
    <source>
        <dbReference type="PROSITE-ProRule" id="PRU10040"/>
    </source>
</evidence>
<dbReference type="EC" id="3.1.1.11" evidence="5 12"/>
<feature type="region of interest" description="Disordered" evidence="13">
    <location>
        <begin position="29"/>
        <end position="69"/>
    </location>
</feature>
<dbReference type="Pfam" id="PF01095">
    <property type="entry name" value="Pectinesterase"/>
    <property type="match status" value="1"/>
</dbReference>
<dbReference type="EMBL" id="JASMQC010000009">
    <property type="protein sequence ID" value="KAK1942559.1"/>
    <property type="molecule type" value="Genomic_DNA"/>
</dbReference>